<proteinExistence type="predicted"/>
<dbReference type="EMBL" id="CP104275">
    <property type="protein sequence ID" value="UWX96889.1"/>
    <property type="molecule type" value="Genomic_DNA"/>
</dbReference>
<sequence length="65" mass="6699">MPPSIYAPFLLVGALAQLPTAIYAMTHPQRQKGQALTDRAKSCLALSLVGALAILVGTALVLVGP</sequence>
<accession>A0ABY5YS82</accession>
<keyword evidence="1" id="KW-0472">Membrane</keyword>
<keyword evidence="1" id="KW-1133">Transmembrane helix</keyword>
<organism evidence="2 3">
    <name type="scientific">Arthrobacter zhaoxinii</name>
    <dbReference type="NCBI Taxonomy" id="2964616"/>
    <lineage>
        <taxon>Bacteria</taxon>
        <taxon>Bacillati</taxon>
        <taxon>Actinomycetota</taxon>
        <taxon>Actinomycetes</taxon>
        <taxon>Micrococcales</taxon>
        <taxon>Micrococcaceae</taxon>
        <taxon>Arthrobacter</taxon>
    </lineage>
</organism>
<dbReference type="RefSeq" id="WP_260652163.1">
    <property type="nucleotide sequence ID" value="NZ_CP104275.1"/>
</dbReference>
<name>A0ABY5YS82_9MICC</name>
<dbReference type="Proteomes" id="UP001059859">
    <property type="component" value="Chromosome"/>
</dbReference>
<keyword evidence="1" id="KW-0812">Transmembrane</keyword>
<evidence type="ECO:0000256" key="1">
    <source>
        <dbReference type="SAM" id="Phobius"/>
    </source>
</evidence>
<gene>
    <name evidence="2" type="ORF">N2K95_14830</name>
</gene>
<protein>
    <submittedName>
        <fullName evidence="2">Uncharacterized protein</fullName>
    </submittedName>
</protein>
<evidence type="ECO:0000313" key="3">
    <source>
        <dbReference type="Proteomes" id="UP001059859"/>
    </source>
</evidence>
<keyword evidence="3" id="KW-1185">Reference proteome</keyword>
<reference evidence="2" key="1">
    <citation type="submission" date="2022-09" db="EMBL/GenBank/DDBJ databases">
        <title>Novel species in genus Arthrobacter.</title>
        <authorList>
            <person name="Liu Y."/>
        </authorList>
    </citation>
    <scope>NUCLEOTIDE SEQUENCE</scope>
    <source>
        <strain evidence="2">Zg-Y815</strain>
    </source>
</reference>
<evidence type="ECO:0000313" key="2">
    <source>
        <dbReference type="EMBL" id="UWX96889.1"/>
    </source>
</evidence>
<feature type="transmembrane region" description="Helical" evidence="1">
    <location>
        <begin position="44"/>
        <end position="63"/>
    </location>
</feature>
<feature type="transmembrane region" description="Helical" evidence="1">
    <location>
        <begin position="6"/>
        <end position="24"/>
    </location>
</feature>